<accession>A0ABN2TY11</accession>
<evidence type="ECO:0000313" key="1">
    <source>
        <dbReference type="EMBL" id="GAA2024876.1"/>
    </source>
</evidence>
<proteinExistence type="predicted"/>
<comment type="caution">
    <text evidence="1">The sequence shown here is derived from an EMBL/GenBank/DDBJ whole genome shotgun (WGS) entry which is preliminary data.</text>
</comment>
<keyword evidence="2" id="KW-1185">Reference proteome</keyword>
<sequence>MPSQAITRIVLPWPWLRTTVAFESDMIAGFPSFGCVSRCDASERGGARMGPWTHAPGCARPTVKPLRVRRESGGPDAGWS</sequence>
<protein>
    <submittedName>
        <fullName evidence="1">Uncharacterized protein</fullName>
    </submittedName>
</protein>
<evidence type="ECO:0000313" key="2">
    <source>
        <dbReference type="Proteomes" id="UP001501196"/>
    </source>
</evidence>
<name>A0ABN2TY11_9MICO</name>
<reference evidence="1 2" key="1">
    <citation type="journal article" date="2019" name="Int. J. Syst. Evol. Microbiol.">
        <title>The Global Catalogue of Microorganisms (GCM) 10K type strain sequencing project: providing services to taxonomists for standard genome sequencing and annotation.</title>
        <authorList>
            <consortium name="The Broad Institute Genomics Platform"/>
            <consortium name="The Broad Institute Genome Sequencing Center for Infectious Disease"/>
            <person name="Wu L."/>
            <person name="Ma J."/>
        </authorList>
    </citation>
    <scope>NUCLEOTIDE SEQUENCE [LARGE SCALE GENOMIC DNA]</scope>
    <source>
        <strain evidence="1 2">JCM 15672</strain>
    </source>
</reference>
<organism evidence="1 2">
    <name type="scientific">Agromyces tropicus</name>
    <dbReference type="NCBI Taxonomy" id="555371"/>
    <lineage>
        <taxon>Bacteria</taxon>
        <taxon>Bacillati</taxon>
        <taxon>Actinomycetota</taxon>
        <taxon>Actinomycetes</taxon>
        <taxon>Micrococcales</taxon>
        <taxon>Microbacteriaceae</taxon>
        <taxon>Agromyces</taxon>
    </lineage>
</organism>
<dbReference type="Proteomes" id="UP001501196">
    <property type="component" value="Unassembled WGS sequence"/>
</dbReference>
<gene>
    <name evidence="1" type="ORF">GCM10009819_04810</name>
</gene>
<dbReference type="EMBL" id="BAAAPW010000001">
    <property type="protein sequence ID" value="GAA2024876.1"/>
    <property type="molecule type" value="Genomic_DNA"/>
</dbReference>